<evidence type="ECO:0000313" key="16">
    <source>
        <dbReference type="Proteomes" id="UP001600888"/>
    </source>
</evidence>
<keyword evidence="5 11" id="KW-0963">Cytoplasm</keyword>
<comment type="subcellular location">
    <subcellularLocation>
        <location evidence="1 11">Cytoplasm</location>
    </subcellularLocation>
    <subcellularLocation>
        <location evidence="11">Nucleus</location>
    </subcellularLocation>
    <text evidence="11">Shuttles between the nucleus and the cytoplasm.</text>
</comment>
<evidence type="ECO:0000259" key="14">
    <source>
        <dbReference type="Pfam" id="PF19282"/>
    </source>
</evidence>
<feature type="domain" description="Exportin-1/Importin-beta-like" evidence="13">
    <location>
        <begin position="184"/>
        <end position="342"/>
    </location>
</feature>
<keyword evidence="8 11" id="KW-0694">RNA-binding</keyword>
<dbReference type="InterPro" id="IPR045546">
    <property type="entry name" value="Exportin-T_C"/>
</dbReference>
<dbReference type="PANTHER" id="PTHR15952">
    <property type="entry name" value="EXPORTIN-T/LOS1"/>
    <property type="match status" value="1"/>
</dbReference>
<evidence type="ECO:0000256" key="2">
    <source>
        <dbReference type="ARBA" id="ARBA00009466"/>
    </source>
</evidence>
<keyword evidence="12" id="KW-0175">Coiled coil</keyword>
<organism evidence="15 16">
    <name type="scientific">Diaporthe vaccinii</name>
    <dbReference type="NCBI Taxonomy" id="105482"/>
    <lineage>
        <taxon>Eukaryota</taxon>
        <taxon>Fungi</taxon>
        <taxon>Dikarya</taxon>
        <taxon>Ascomycota</taxon>
        <taxon>Pezizomycotina</taxon>
        <taxon>Sordariomycetes</taxon>
        <taxon>Sordariomycetidae</taxon>
        <taxon>Diaporthales</taxon>
        <taxon>Diaporthaceae</taxon>
        <taxon>Diaporthe</taxon>
        <taxon>Diaporthe eres species complex</taxon>
    </lineage>
</organism>
<evidence type="ECO:0000256" key="6">
    <source>
        <dbReference type="ARBA" id="ARBA00022555"/>
    </source>
</evidence>
<dbReference type="Pfam" id="PF19282">
    <property type="entry name" value="Exportin-T"/>
    <property type="match status" value="1"/>
</dbReference>
<evidence type="ECO:0000256" key="10">
    <source>
        <dbReference type="ARBA" id="ARBA00025147"/>
    </source>
</evidence>
<keyword evidence="7" id="KW-0819">tRNA processing</keyword>
<evidence type="ECO:0000259" key="13">
    <source>
        <dbReference type="Pfam" id="PF08389"/>
    </source>
</evidence>
<dbReference type="PANTHER" id="PTHR15952:SF11">
    <property type="entry name" value="EXPORTIN-T"/>
    <property type="match status" value="1"/>
</dbReference>
<comment type="similarity">
    <text evidence="2 11">Belongs to the exportin family.</text>
</comment>
<dbReference type="Pfam" id="PF08389">
    <property type="entry name" value="Xpo1"/>
    <property type="match status" value="1"/>
</dbReference>
<comment type="caution">
    <text evidence="15">The sequence shown here is derived from an EMBL/GenBank/DDBJ whole genome shotgun (WGS) entry which is preliminary data.</text>
</comment>
<accession>A0ABR4F2Z1</accession>
<feature type="domain" description="Exportin-T C-terminal" evidence="14">
    <location>
        <begin position="418"/>
        <end position="1093"/>
    </location>
</feature>
<evidence type="ECO:0000256" key="5">
    <source>
        <dbReference type="ARBA" id="ARBA00022490"/>
    </source>
</evidence>
<comment type="function">
    <text evidence="10">tRNA nucleus export receptor which facilitates tRNA translocation across the nuclear pore complex. Involved in pre-tRNA splicing, probably by affecting the interaction of pre-tRNA with splicing endonuclease.</text>
</comment>
<dbReference type="InterPro" id="IPR016024">
    <property type="entry name" value="ARM-type_fold"/>
</dbReference>
<proteinExistence type="inferred from homology"/>
<name>A0ABR4F2Z1_9PEZI</name>
<evidence type="ECO:0000256" key="1">
    <source>
        <dbReference type="ARBA" id="ARBA00004496"/>
    </source>
</evidence>
<evidence type="ECO:0000256" key="11">
    <source>
        <dbReference type="RuleBase" id="RU366037"/>
    </source>
</evidence>
<gene>
    <name evidence="15" type="ORF">FJTKL_02791</name>
</gene>
<evidence type="ECO:0000256" key="3">
    <source>
        <dbReference type="ARBA" id="ARBA00018928"/>
    </source>
</evidence>
<dbReference type="Gene3D" id="1.25.10.10">
    <property type="entry name" value="Leucine-rich Repeat Variant"/>
    <property type="match status" value="1"/>
</dbReference>
<keyword evidence="9 11" id="KW-0539">Nucleus</keyword>
<evidence type="ECO:0000313" key="15">
    <source>
        <dbReference type="EMBL" id="KAL2288896.1"/>
    </source>
</evidence>
<keyword evidence="16" id="KW-1185">Reference proteome</keyword>
<sequence length="1098" mass="124308">MLASDKRTRSARHSSPRVDHLHFRVRRPFPWRTSSEELASVWRARYGRFLSRSRPTSPPQSPCLALVPRFPATWSSGTDCETSLVQIENAIEIAWNPQSDQALKQQAFSFLANLRSDRQGWQACVSLFVRNPQPTEVIRVVCLEVINNAIIIESDPGQLAALKDTFLDYVKRSYSTNRDQLDSPTLQNKLTQTLTFLFVRLYKQGWETFMDDFLSMTSLPGSDRRDNPAGCVLYLRILLAVHDEIADQLLSRQPDEANRNVDLKDLVRERDMQKVVRSWQEILAQYQDQNDKIIEMTLKVLGKWVQWIDITLVIQQDMINLLLPLIGRTKGDTDKVRDAAVDAYTEITSKKMKPADKMELIGFLGLQQIVAELVNSPPLNQYRGTPKYDTDLAEAVAKLVNVVMTDVVKVLESFSEESAPKAEQHLHDFLPLLLRFFSDEFDEVCSSVIPSLTDVLTFFRKISPLPPRYSELLPNILNAIIMKMRYDETASWGHEDEQTDEAEFQELRKRLQNLQKSVAAVDQNLYMEILSNLVANTFQTLDQQGSQMDWRDLDLALHEMYLFGELALPNSGLVGKSQPNSAAAERLLVIMSKMVESDISNFPHPAILLQYMEICVRYAVFFENRQEYIPRVLENFVRLVHHDHLRVRMRSWYLFYRLVKQLRAQVSGMTETVIQSISDLLSIKAEVPGDEADDDMSSDESDHSADAAFTNQCYLFEAIGCISSTNSTPVEQQVLYARTIMEPLFADMQQNLPRAKSGDTQAILQVHHIITALGILAHGFADSSAGGNVNKQPPPPKEISEVFSRVAEAILVALKELNTNREIRTACRSAFSRLLGALGATVLPQLPQWIEGLLSQSSSHDEMAMFLRLLEQIVFNFKGEIYDILNMLLTPLLQRIFEGLSQPASGTDDEIQLGELKREYLHFIQIILQHDLGGVLVSETNQGYFESLISSIMTLARTVSHNNMSTSRLAFGLMIKMTSVWGGPDVATISNNPSPPTSSPSPLIPGFDGFVIERFHPICWEVLRDPQFNPSDAQTRQVMNEIVQLEQTIYAKTGDAFIRHLQSSLFPSLGIDGNEFLQCLSTDKKAFLNYLTRLSGSK</sequence>
<evidence type="ECO:0000256" key="4">
    <source>
        <dbReference type="ARBA" id="ARBA00022448"/>
    </source>
</evidence>
<dbReference type="InterPro" id="IPR013598">
    <property type="entry name" value="Exportin-1/Importin-b-like"/>
</dbReference>
<dbReference type="Proteomes" id="UP001600888">
    <property type="component" value="Unassembled WGS sequence"/>
</dbReference>
<protein>
    <recommendedName>
        <fullName evidence="3 11">Exportin-T</fullName>
    </recommendedName>
    <alternativeName>
        <fullName evidence="11">Exportin(tRNA)</fullName>
    </alternativeName>
    <alternativeName>
        <fullName evidence="11">tRNA exportin</fullName>
    </alternativeName>
</protein>
<keyword evidence="6 11" id="KW-0820">tRNA-binding</keyword>
<feature type="coiled-coil region" evidence="12">
    <location>
        <begin position="497"/>
        <end position="524"/>
    </location>
</feature>
<reference evidence="15 16" key="1">
    <citation type="submission" date="2024-03" db="EMBL/GenBank/DDBJ databases">
        <title>A high-quality draft genome sequence of Diaporthe vaccinii, a causative agent of upright dieback and viscid rot disease in cranberry plants.</title>
        <authorList>
            <person name="Sarrasin M."/>
            <person name="Lang B.F."/>
            <person name="Burger G."/>
        </authorList>
    </citation>
    <scope>NUCLEOTIDE SEQUENCE [LARGE SCALE GENOMIC DNA]</scope>
    <source>
        <strain evidence="15 16">IS7</strain>
    </source>
</reference>
<evidence type="ECO:0000256" key="7">
    <source>
        <dbReference type="ARBA" id="ARBA00022694"/>
    </source>
</evidence>
<dbReference type="InterPro" id="IPR011989">
    <property type="entry name" value="ARM-like"/>
</dbReference>
<dbReference type="EMBL" id="JBAWTH010000014">
    <property type="protein sequence ID" value="KAL2288896.1"/>
    <property type="molecule type" value="Genomic_DNA"/>
</dbReference>
<evidence type="ECO:0000256" key="9">
    <source>
        <dbReference type="ARBA" id="ARBA00023242"/>
    </source>
</evidence>
<evidence type="ECO:0000256" key="12">
    <source>
        <dbReference type="SAM" id="Coils"/>
    </source>
</evidence>
<keyword evidence="4 11" id="KW-0813">Transport</keyword>
<dbReference type="InterPro" id="IPR040017">
    <property type="entry name" value="XPOT"/>
</dbReference>
<dbReference type="SUPFAM" id="SSF48371">
    <property type="entry name" value="ARM repeat"/>
    <property type="match status" value="1"/>
</dbReference>
<evidence type="ECO:0000256" key="8">
    <source>
        <dbReference type="ARBA" id="ARBA00022884"/>
    </source>
</evidence>